<evidence type="ECO:0000313" key="2">
    <source>
        <dbReference type="EMBL" id="GGZ34164.1"/>
    </source>
</evidence>
<dbReference type="Gene3D" id="3.40.50.720">
    <property type="entry name" value="NAD(P)-binding Rossmann-like Domain"/>
    <property type="match status" value="1"/>
</dbReference>
<organism evidence="2 3">
    <name type="scientific">Asticcacaulis endophyticus</name>
    <dbReference type="NCBI Taxonomy" id="1395890"/>
    <lineage>
        <taxon>Bacteria</taxon>
        <taxon>Pseudomonadati</taxon>
        <taxon>Pseudomonadota</taxon>
        <taxon>Alphaproteobacteria</taxon>
        <taxon>Caulobacterales</taxon>
        <taxon>Caulobacteraceae</taxon>
        <taxon>Asticcacaulis</taxon>
    </lineage>
</organism>
<dbReference type="Pfam" id="PF01073">
    <property type="entry name" value="3Beta_HSD"/>
    <property type="match status" value="1"/>
</dbReference>
<dbReference type="SUPFAM" id="SSF51735">
    <property type="entry name" value="NAD(P)-binding Rossmann-fold domains"/>
    <property type="match status" value="1"/>
</dbReference>
<dbReference type="InterPro" id="IPR036291">
    <property type="entry name" value="NAD(P)-bd_dom_sf"/>
</dbReference>
<evidence type="ECO:0000259" key="1">
    <source>
        <dbReference type="Pfam" id="PF01073"/>
    </source>
</evidence>
<sequence>MSDNYTSKRTAFVTGGSGFVGGKLIQRLVAMGWDVRALARSPKAMTEVRALGATPVQGDMSNQEALRNNIGGSVVVFHVAAMFKLWGNRKDFNAVNVEGMRILVNAAAASPSVRKVVYVSAAAVVMGDPKSFIRVDETAPTHQRGFAPYSSSKAEAEKILLASNNCRPGFEAIAIRPPMIWGKGMPMLDHLVETVRKGQWQWVGGGSQAISTCHVDNLVDALLLAADGGQGGEAYFVADAKDGTLKGVMTDLLATRGVKADDKSVSFAMAWRLAGVMAFVWRLFGLKGEPPITRQLLQMIGKPFTVNTDKAQRILGYRPRVSWREGLDEMA</sequence>
<keyword evidence="3" id="KW-1185">Reference proteome</keyword>
<comment type="caution">
    <text evidence="2">The sequence shown here is derived from an EMBL/GenBank/DDBJ whole genome shotgun (WGS) entry which is preliminary data.</text>
</comment>
<gene>
    <name evidence="2" type="ORF">GCM10011273_20680</name>
</gene>
<dbReference type="PANTHER" id="PTHR48079">
    <property type="entry name" value="PROTEIN YEEZ"/>
    <property type="match status" value="1"/>
</dbReference>
<name>A0A918Q4V0_9CAUL</name>
<dbReference type="RefSeq" id="WP_189486363.1">
    <property type="nucleotide sequence ID" value="NZ_BMZB01000002.1"/>
</dbReference>
<reference evidence="2" key="1">
    <citation type="journal article" date="2014" name="Int. J. Syst. Evol. Microbiol.">
        <title>Complete genome sequence of Corynebacterium casei LMG S-19264T (=DSM 44701T), isolated from a smear-ripened cheese.</title>
        <authorList>
            <consortium name="US DOE Joint Genome Institute (JGI-PGF)"/>
            <person name="Walter F."/>
            <person name="Albersmeier A."/>
            <person name="Kalinowski J."/>
            <person name="Ruckert C."/>
        </authorList>
    </citation>
    <scope>NUCLEOTIDE SEQUENCE</scope>
    <source>
        <strain evidence="2">KCTC 32296</strain>
    </source>
</reference>
<feature type="domain" description="3-beta hydroxysteroid dehydrogenase/isomerase" evidence="1">
    <location>
        <begin position="13"/>
        <end position="228"/>
    </location>
</feature>
<protein>
    <submittedName>
        <fullName evidence="2">3-beta hydroxysteroid dehydrogenase</fullName>
    </submittedName>
</protein>
<dbReference type="AlphaFoldDB" id="A0A918Q4V0"/>
<evidence type="ECO:0000313" key="3">
    <source>
        <dbReference type="Proteomes" id="UP000662572"/>
    </source>
</evidence>
<accession>A0A918Q4V0</accession>
<dbReference type="Proteomes" id="UP000662572">
    <property type="component" value="Unassembled WGS sequence"/>
</dbReference>
<proteinExistence type="predicted"/>
<dbReference type="GO" id="GO:0004029">
    <property type="term" value="F:aldehyde dehydrogenase (NAD+) activity"/>
    <property type="evidence" value="ECO:0007669"/>
    <property type="project" value="TreeGrafter"/>
</dbReference>
<dbReference type="PANTHER" id="PTHR48079:SF6">
    <property type="entry name" value="NAD(P)-BINDING DOMAIN-CONTAINING PROTEIN-RELATED"/>
    <property type="match status" value="1"/>
</dbReference>
<dbReference type="GO" id="GO:0016616">
    <property type="term" value="F:oxidoreductase activity, acting on the CH-OH group of donors, NAD or NADP as acceptor"/>
    <property type="evidence" value="ECO:0007669"/>
    <property type="project" value="InterPro"/>
</dbReference>
<dbReference type="EMBL" id="BMZB01000002">
    <property type="protein sequence ID" value="GGZ34164.1"/>
    <property type="molecule type" value="Genomic_DNA"/>
</dbReference>
<reference evidence="2" key="2">
    <citation type="submission" date="2020-09" db="EMBL/GenBank/DDBJ databases">
        <authorList>
            <person name="Sun Q."/>
            <person name="Kim S."/>
        </authorList>
    </citation>
    <scope>NUCLEOTIDE SEQUENCE</scope>
    <source>
        <strain evidence="2">KCTC 32296</strain>
    </source>
</reference>
<dbReference type="InterPro" id="IPR002225">
    <property type="entry name" value="3Beta_OHSteriod_DH/Estase"/>
</dbReference>
<dbReference type="GO" id="GO:0005737">
    <property type="term" value="C:cytoplasm"/>
    <property type="evidence" value="ECO:0007669"/>
    <property type="project" value="TreeGrafter"/>
</dbReference>
<dbReference type="GO" id="GO:0006694">
    <property type="term" value="P:steroid biosynthetic process"/>
    <property type="evidence" value="ECO:0007669"/>
    <property type="project" value="InterPro"/>
</dbReference>
<dbReference type="InterPro" id="IPR051783">
    <property type="entry name" value="NAD(P)-dependent_oxidoreduct"/>
</dbReference>